<reference evidence="2" key="2">
    <citation type="journal article" date="2015" name="Fish Shellfish Immunol.">
        <title>Early steps in the European eel (Anguilla anguilla)-Vibrio vulnificus interaction in the gills: Role of the RtxA13 toxin.</title>
        <authorList>
            <person name="Callol A."/>
            <person name="Pajuelo D."/>
            <person name="Ebbesson L."/>
            <person name="Teles M."/>
            <person name="MacKenzie S."/>
            <person name="Amaro C."/>
        </authorList>
    </citation>
    <scope>NUCLEOTIDE SEQUENCE</scope>
</reference>
<proteinExistence type="predicted"/>
<reference evidence="2" key="1">
    <citation type="submission" date="2014-11" db="EMBL/GenBank/DDBJ databases">
        <authorList>
            <person name="Amaro Gonzalez C."/>
        </authorList>
    </citation>
    <scope>NUCLEOTIDE SEQUENCE</scope>
</reference>
<feature type="region of interest" description="Disordered" evidence="1">
    <location>
        <begin position="17"/>
        <end position="58"/>
    </location>
</feature>
<dbReference type="AlphaFoldDB" id="A0A0E9PDE9"/>
<protein>
    <submittedName>
        <fullName evidence="2">Uncharacterized protein</fullName>
    </submittedName>
</protein>
<evidence type="ECO:0000313" key="2">
    <source>
        <dbReference type="EMBL" id="JAH02676.1"/>
    </source>
</evidence>
<sequence>MSPIWSTYRSLYTCHRGDTASGKQRENRTCVSRDVSPQMRETRHIHSVRPQKLPKIQK</sequence>
<dbReference type="EMBL" id="GBXM01105901">
    <property type="protein sequence ID" value="JAH02676.1"/>
    <property type="molecule type" value="Transcribed_RNA"/>
</dbReference>
<feature type="compositionally biased region" description="Basic and acidic residues" evidence="1">
    <location>
        <begin position="17"/>
        <end position="28"/>
    </location>
</feature>
<name>A0A0E9PDE9_ANGAN</name>
<accession>A0A0E9PDE9</accession>
<organism evidence="2">
    <name type="scientific">Anguilla anguilla</name>
    <name type="common">European freshwater eel</name>
    <name type="synonym">Muraena anguilla</name>
    <dbReference type="NCBI Taxonomy" id="7936"/>
    <lineage>
        <taxon>Eukaryota</taxon>
        <taxon>Metazoa</taxon>
        <taxon>Chordata</taxon>
        <taxon>Craniata</taxon>
        <taxon>Vertebrata</taxon>
        <taxon>Euteleostomi</taxon>
        <taxon>Actinopterygii</taxon>
        <taxon>Neopterygii</taxon>
        <taxon>Teleostei</taxon>
        <taxon>Anguilliformes</taxon>
        <taxon>Anguillidae</taxon>
        <taxon>Anguilla</taxon>
    </lineage>
</organism>
<evidence type="ECO:0000256" key="1">
    <source>
        <dbReference type="SAM" id="MobiDB-lite"/>
    </source>
</evidence>